<dbReference type="VEuPathDB" id="FungiDB:PV06_02586"/>
<keyword evidence="2" id="KW-1185">Reference proteome</keyword>
<dbReference type="OrthoDB" id="5151094at2759"/>
<dbReference type="HOGENOM" id="CLU_1348937_0_0_1"/>
<dbReference type="AlphaFoldDB" id="A0A0D2EGC3"/>
<dbReference type="RefSeq" id="XP_016267185.1">
    <property type="nucleotide sequence ID" value="XM_016403288.1"/>
</dbReference>
<dbReference type="Proteomes" id="UP000053342">
    <property type="component" value="Unassembled WGS sequence"/>
</dbReference>
<dbReference type="GeneID" id="27354660"/>
<accession>A0A0D2EGC3</accession>
<reference evidence="1 2" key="1">
    <citation type="submission" date="2015-01" db="EMBL/GenBank/DDBJ databases">
        <title>The Genome Sequence of Exophiala oligosperma CBS72588.</title>
        <authorList>
            <consortium name="The Broad Institute Genomics Platform"/>
            <person name="Cuomo C."/>
            <person name="de Hoog S."/>
            <person name="Gorbushina A."/>
            <person name="Stielow B."/>
            <person name="Teixiera M."/>
            <person name="Abouelleil A."/>
            <person name="Chapman S.B."/>
            <person name="Priest M."/>
            <person name="Young S.K."/>
            <person name="Wortman J."/>
            <person name="Nusbaum C."/>
            <person name="Birren B."/>
        </authorList>
    </citation>
    <scope>NUCLEOTIDE SEQUENCE [LARGE SCALE GENOMIC DNA]</scope>
    <source>
        <strain evidence="1 2">CBS 72588</strain>
    </source>
</reference>
<evidence type="ECO:0000313" key="2">
    <source>
        <dbReference type="Proteomes" id="UP000053342"/>
    </source>
</evidence>
<organism evidence="1 2">
    <name type="scientific">Exophiala oligosperma</name>
    <dbReference type="NCBI Taxonomy" id="215243"/>
    <lineage>
        <taxon>Eukaryota</taxon>
        <taxon>Fungi</taxon>
        <taxon>Dikarya</taxon>
        <taxon>Ascomycota</taxon>
        <taxon>Pezizomycotina</taxon>
        <taxon>Eurotiomycetes</taxon>
        <taxon>Chaetothyriomycetidae</taxon>
        <taxon>Chaetothyriales</taxon>
        <taxon>Herpotrichiellaceae</taxon>
        <taxon>Exophiala</taxon>
    </lineage>
</organism>
<name>A0A0D2EGC3_9EURO</name>
<sequence length="203" mass="21796">MKQLEPSTGKGIVELVGILEEVTGDLLVDWIEAEREIGGQHSRGVLLVRVESIRDDIARVLGHPLVGTSRRLFELPIELEEIFEIGVAELVRGLGPDDFQSGGNGVWALARAVLVLPSETLVLHGGSFGLSANVVRRSSTVGLAKAVTSSNQSNSFLVVHGHTTEGGSDVAGSGNRVWDTIRTLWVDVNQTHVGGSKRRFEIS</sequence>
<gene>
    <name evidence="1" type="ORF">PV06_02586</name>
</gene>
<protein>
    <submittedName>
        <fullName evidence="1">Uncharacterized protein</fullName>
    </submittedName>
</protein>
<dbReference type="EMBL" id="KN847333">
    <property type="protein sequence ID" value="KIW46969.1"/>
    <property type="molecule type" value="Genomic_DNA"/>
</dbReference>
<evidence type="ECO:0000313" key="1">
    <source>
        <dbReference type="EMBL" id="KIW46969.1"/>
    </source>
</evidence>
<proteinExistence type="predicted"/>